<dbReference type="InterPro" id="IPR039353">
    <property type="entry name" value="TF_Adf1"/>
</dbReference>
<reference evidence="3 4" key="1">
    <citation type="submission" date="2019-01" db="EMBL/GenBank/DDBJ databases">
        <authorList>
            <person name="Sayadi A."/>
        </authorList>
    </citation>
    <scope>NUCLEOTIDE SEQUENCE [LARGE SCALE GENOMIC DNA]</scope>
</reference>
<evidence type="ECO:0000256" key="1">
    <source>
        <dbReference type="SAM" id="MobiDB-lite"/>
    </source>
</evidence>
<evidence type="ECO:0000313" key="4">
    <source>
        <dbReference type="Proteomes" id="UP000410492"/>
    </source>
</evidence>
<sequence>MGECEIEVEALISLVQEHPLIWDKTHEFYKHKNDTAKAWKGICSILVEGYSDADDDEKTQICKTVQRKWTNIRDTWMKFIRKDAELKKSRSGKTMKKYLYHDRLLFLQKNYSQMSDTDPCLTEANEIDSKHFKDDSNSQVFTLTFPQSPFDGECEMDVDLLLTLIEERPVIWDKTHEYYKHKKTTADSWKEICAIIVDRYSSADEDERTQICKTVQRKWTNLRDTWLKFVKKEAELKKPNSGRKHMKKYMYHDQMLFLQKNLQMGDMDANESCSQNFTDDSSDQAQSKAKQSNKRKNDQLEDDEFDESSYRDEENWNMPSPTLLSAKELDFNYSADDSNDQIFISQPPVNSTQILTSKQNKKRRTILSEENPEENRHMYFFKGILPSIIGFDEDQTLEFQAAVLSTIRSIKASRVDPNFVNNVSGTSFAPMQTQFVAANARSTSFGFDSKPNSLGQACNPGKIQLVQEVSQTRVPILFLALRPQIVHQTMVRLHHQLQSLNSIRNQTLLLHYQILNNNIHSYTIHVCNFFNKCSILK</sequence>
<dbReference type="PROSITE" id="PS51029">
    <property type="entry name" value="MADF"/>
    <property type="match status" value="2"/>
</dbReference>
<dbReference type="PANTHER" id="PTHR12243">
    <property type="entry name" value="MADF DOMAIN TRANSCRIPTION FACTOR"/>
    <property type="match status" value="1"/>
</dbReference>
<dbReference type="SMART" id="SM00595">
    <property type="entry name" value="MADF"/>
    <property type="match status" value="2"/>
</dbReference>
<organism evidence="3 4">
    <name type="scientific">Callosobruchus maculatus</name>
    <name type="common">Southern cowpea weevil</name>
    <name type="synonym">Pulse bruchid</name>
    <dbReference type="NCBI Taxonomy" id="64391"/>
    <lineage>
        <taxon>Eukaryota</taxon>
        <taxon>Metazoa</taxon>
        <taxon>Ecdysozoa</taxon>
        <taxon>Arthropoda</taxon>
        <taxon>Hexapoda</taxon>
        <taxon>Insecta</taxon>
        <taxon>Pterygota</taxon>
        <taxon>Neoptera</taxon>
        <taxon>Endopterygota</taxon>
        <taxon>Coleoptera</taxon>
        <taxon>Polyphaga</taxon>
        <taxon>Cucujiformia</taxon>
        <taxon>Chrysomeloidea</taxon>
        <taxon>Chrysomelidae</taxon>
        <taxon>Bruchinae</taxon>
        <taxon>Bruchini</taxon>
        <taxon>Callosobruchus</taxon>
    </lineage>
</organism>
<dbReference type="AlphaFoldDB" id="A0A653CJH3"/>
<feature type="non-terminal residue" evidence="3">
    <location>
        <position position="537"/>
    </location>
</feature>
<dbReference type="Pfam" id="PF10545">
    <property type="entry name" value="MADF_DNA_bdg"/>
    <property type="match status" value="2"/>
</dbReference>
<protein>
    <recommendedName>
        <fullName evidence="2">MADF domain-containing protein</fullName>
    </recommendedName>
</protein>
<name>A0A653CJH3_CALMS</name>
<dbReference type="PANTHER" id="PTHR12243:SF67">
    <property type="entry name" value="COREPRESSOR OF PANGOLIN, ISOFORM A-RELATED"/>
    <property type="match status" value="1"/>
</dbReference>
<evidence type="ECO:0000259" key="2">
    <source>
        <dbReference type="PROSITE" id="PS51029"/>
    </source>
</evidence>
<dbReference type="OrthoDB" id="6685473at2759"/>
<feature type="domain" description="MADF" evidence="2">
    <location>
        <begin position="160"/>
        <end position="263"/>
    </location>
</feature>
<proteinExistence type="predicted"/>
<dbReference type="InterPro" id="IPR006578">
    <property type="entry name" value="MADF-dom"/>
</dbReference>
<keyword evidence="4" id="KW-1185">Reference proteome</keyword>
<dbReference type="Proteomes" id="UP000410492">
    <property type="component" value="Unassembled WGS sequence"/>
</dbReference>
<feature type="domain" description="MADF" evidence="2">
    <location>
        <begin position="10"/>
        <end position="112"/>
    </location>
</feature>
<evidence type="ECO:0000313" key="3">
    <source>
        <dbReference type="EMBL" id="VEN47846.1"/>
    </source>
</evidence>
<gene>
    <name evidence="3" type="ORF">CALMAC_LOCUS9511</name>
</gene>
<feature type="region of interest" description="Disordered" evidence="1">
    <location>
        <begin position="268"/>
        <end position="319"/>
    </location>
</feature>
<dbReference type="EMBL" id="CAACVG010007967">
    <property type="protein sequence ID" value="VEN47846.1"/>
    <property type="molecule type" value="Genomic_DNA"/>
</dbReference>
<accession>A0A653CJH3</accession>